<protein>
    <recommendedName>
        <fullName evidence="2">AB hydrolase-1 domain-containing protein</fullName>
    </recommendedName>
</protein>
<dbReference type="Pfam" id="PF00561">
    <property type="entry name" value="Abhydrolase_1"/>
    <property type="match status" value="1"/>
</dbReference>
<dbReference type="Proteomes" id="UP000002258">
    <property type="component" value="Chromosome 5"/>
</dbReference>
<dbReference type="eggNOG" id="KOG4409">
    <property type="taxonomic scope" value="Eukaryota"/>
</dbReference>
<dbReference type="PANTHER" id="PTHR42886">
    <property type="entry name" value="RE40534P-RELATED"/>
    <property type="match status" value="1"/>
</dbReference>
<evidence type="ECO:0000256" key="1">
    <source>
        <dbReference type="SAM" id="MobiDB-lite"/>
    </source>
</evidence>
<dbReference type="SUPFAM" id="SSF53474">
    <property type="entry name" value="alpha/beta-Hydrolases"/>
    <property type="match status" value="1"/>
</dbReference>
<dbReference type="KEGG" id="pic:PICST_47288"/>
<proteinExistence type="predicted"/>
<dbReference type="GO" id="GO:0035965">
    <property type="term" value="P:cardiolipin acyl-chain remodeling"/>
    <property type="evidence" value="ECO:0007669"/>
    <property type="project" value="TreeGrafter"/>
</dbReference>
<name>A3LWA4_PICST</name>
<dbReference type="InParanoid" id="A3LWA4"/>
<reference evidence="3 4" key="1">
    <citation type="journal article" date="2007" name="Nat. Biotechnol.">
        <title>Genome sequence of the lignocellulose-bioconverting and xylose-fermenting yeast Pichia stipitis.</title>
        <authorList>
            <person name="Jeffries T.W."/>
            <person name="Grigoriev I.V."/>
            <person name="Grimwood J."/>
            <person name="Laplaza J.M."/>
            <person name="Aerts A."/>
            <person name="Salamov A."/>
            <person name="Schmutz J."/>
            <person name="Lindquist E."/>
            <person name="Dehal P."/>
            <person name="Shapiro H."/>
            <person name="Jin Y.S."/>
            <person name="Passoth V."/>
            <person name="Richardson P.M."/>
        </authorList>
    </citation>
    <scope>NUCLEOTIDE SEQUENCE [LARGE SCALE GENOMIC DNA]</scope>
    <source>
        <strain evidence="4">ATCC 58785 / CBS 6054 / NBRC 10063 / NRRL Y-11545</strain>
    </source>
</reference>
<dbReference type="InterPro" id="IPR029058">
    <property type="entry name" value="AB_hydrolase_fold"/>
</dbReference>
<dbReference type="ESTHER" id="picst-a3lwa4">
    <property type="family name" value="CGI-58_ABHD5_ABHD4"/>
</dbReference>
<feature type="domain" description="AB hydrolase-1" evidence="2">
    <location>
        <begin position="112"/>
        <end position="452"/>
    </location>
</feature>
<dbReference type="Gene3D" id="3.40.50.1820">
    <property type="entry name" value="alpha/beta hydrolase"/>
    <property type="match status" value="1"/>
</dbReference>
<evidence type="ECO:0000259" key="2">
    <source>
        <dbReference type="Pfam" id="PF00561"/>
    </source>
</evidence>
<gene>
    <name evidence="3" type="ORF">PICST_47288</name>
</gene>
<dbReference type="GO" id="GO:0006654">
    <property type="term" value="P:phosphatidic acid biosynthetic process"/>
    <property type="evidence" value="ECO:0007669"/>
    <property type="project" value="TreeGrafter"/>
</dbReference>
<feature type="region of interest" description="Disordered" evidence="1">
    <location>
        <begin position="1"/>
        <end position="22"/>
    </location>
</feature>
<keyword evidence="4" id="KW-1185">Reference proteome</keyword>
<sequence>MATETRDATERMNSKKSEFNDGRKRAPYTWTDSFKDWIKQSFQSRYTDEKVEAKLLSVLPFFPESDGKRRAQIINTDIGNGKYIHELYIENTEKPEPWTPSKNGDLEPSRDVVLIHGYAASLGLFIDNYDSLSKIPGIKIHAIDLLGFGFSARPNFPSFPSNTKQDVYAVENWFIDSIEEWRKRRNINRFVLMGHSFGGYLSCAYALKYNKKILDENTGIKTNLIDKLVLISPVGLERNKFSLLKNNLEPYVSHEQQQIENLKSPSLAIQQEVLANQEEIVHGEAVSVPQDSEEVEEPKTRRRKIVDFMWEKNFSPFSIIRNAGPMKSKFISAWTTHRFAHTYYKNPESFQNVHDYIYRVFNAKGSGEYAITRVLAIGAVAKLPLLDRCPEKFVNMGLPTLWMYGDKDWMNEEAGLEMTNEINDLSMKQHSAKMAYFKILTNSGHHLYLDNPPAFAREVFKFLGFRR</sequence>
<dbReference type="OMA" id="ADQHLVM"/>
<dbReference type="GO" id="GO:0055088">
    <property type="term" value="P:lipid homeostasis"/>
    <property type="evidence" value="ECO:0007669"/>
    <property type="project" value="TreeGrafter"/>
</dbReference>
<evidence type="ECO:0000313" key="4">
    <source>
        <dbReference type="Proteomes" id="UP000002258"/>
    </source>
</evidence>
<dbReference type="PANTHER" id="PTHR42886:SF23">
    <property type="entry name" value="1-ACYLGLYCEROL-3-PHOSPHATE O-ACYLTRANSFERASE ICT1-RELATED"/>
    <property type="match status" value="1"/>
</dbReference>
<dbReference type="GO" id="GO:0005743">
    <property type="term" value="C:mitochondrial inner membrane"/>
    <property type="evidence" value="ECO:0007669"/>
    <property type="project" value="TreeGrafter"/>
</dbReference>
<dbReference type="RefSeq" id="XP_001384962.1">
    <property type="nucleotide sequence ID" value="XM_001384925.1"/>
</dbReference>
<dbReference type="InterPro" id="IPR000073">
    <property type="entry name" value="AB_hydrolase_1"/>
</dbReference>
<accession>A3LWA4</accession>
<dbReference type="OrthoDB" id="7457040at2759"/>
<dbReference type="GO" id="GO:0042171">
    <property type="term" value="F:lysophosphatidic acid acyltransferase activity"/>
    <property type="evidence" value="ECO:0007669"/>
    <property type="project" value="TreeGrafter"/>
</dbReference>
<dbReference type="STRING" id="322104.A3LWA4"/>
<evidence type="ECO:0000313" key="3">
    <source>
        <dbReference type="EMBL" id="ABN66933.1"/>
    </source>
</evidence>
<dbReference type="AlphaFoldDB" id="A3LWA4"/>
<dbReference type="HOGENOM" id="CLU_017361_3_1_1"/>
<organism evidence="3 4">
    <name type="scientific">Scheffersomyces stipitis (strain ATCC 58785 / CBS 6054 / NBRC 10063 / NRRL Y-11545)</name>
    <name type="common">Yeast</name>
    <name type="synonym">Pichia stipitis</name>
    <dbReference type="NCBI Taxonomy" id="322104"/>
    <lineage>
        <taxon>Eukaryota</taxon>
        <taxon>Fungi</taxon>
        <taxon>Dikarya</taxon>
        <taxon>Ascomycota</taxon>
        <taxon>Saccharomycotina</taxon>
        <taxon>Pichiomycetes</taxon>
        <taxon>Debaryomycetaceae</taxon>
        <taxon>Scheffersomyces</taxon>
    </lineage>
</organism>
<dbReference type="GO" id="GO:0004623">
    <property type="term" value="F:phospholipase A2 activity"/>
    <property type="evidence" value="ECO:0007669"/>
    <property type="project" value="TreeGrafter"/>
</dbReference>
<dbReference type="EMBL" id="CP000499">
    <property type="protein sequence ID" value="ABN66933.1"/>
    <property type="molecule type" value="Genomic_DNA"/>
</dbReference>
<dbReference type="GeneID" id="4839611"/>